<sequence>MRWIGIGVTAAAAATMLLADMALAGPTSISRVGATGTRDQFVLRFDLLSPGGFSCAADAPGSQVRSGRDLLGRPMIRVFGDARAAVITCTDAEGARWQATANRTAPYTPAEPTYGTVVYRPGQPAMMTIVELGDQTEYQHKTFVRVD</sequence>
<keyword evidence="1" id="KW-0732">Signal</keyword>
<gene>
    <name evidence="2" type="ORF">IC63_05825</name>
</gene>
<keyword evidence="3" id="KW-1185">Reference proteome</keyword>
<evidence type="ECO:0008006" key="4">
    <source>
        <dbReference type="Google" id="ProtNLM"/>
    </source>
</evidence>
<evidence type="ECO:0000256" key="1">
    <source>
        <dbReference type="SAM" id="SignalP"/>
    </source>
</evidence>
<evidence type="ECO:0000313" key="3">
    <source>
        <dbReference type="Proteomes" id="UP000029917"/>
    </source>
</evidence>
<dbReference type="AlphaFoldDB" id="A0A099FDB3"/>
<feature type="signal peptide" evidence="1">
    <location>
        <begin position="1"/>
        <end position="24"/>
    </location>
</feature>
<dbReference type="Proteomes" id="UP000029917">
    <property type="component" value="Unassembled WGS sequence"/>
</dbReference>
<protein>
    <recommendedName>
        <fullName evidence="4">Secreted protein</fullName>
    </recommendedName>
</protein>
<comment type="caution">
    <text evidence="2">The sequence shown here is derived from an EMBL/GenBank/DDBJ whole genome shotgun (WGS) entry which is preliminary data.</text>
</comment>
<reference evidence="2 3" key="2">
    <citation type="submission" date="2014-10" db="EMBL/GenBank/DDBJ databases">
        <title>Paracoccus sanguinis sp. nov., isolated from clinical specimens of New York State patients.</title>
        <authorList>
            <person name="Mingle L.A."/>
            <person name="Cole J.A."/>
            <person name="Lapierre P."/>
            <person name="Musser K.A."/>
        </authorList>
    </citation>
    <scope>NUCLEOTIDE SEQUENCE [LARGE SCALE GENOMIC DNA]</scope>
    <source>
        <strain evidence="2 3">HAMBI 3106</strain>
    </source>
</reference>
<dbReference type="STRING" id="690417.IC63_05825"/>
<feature type="chain" id="PRO_5001946027" description="Secreted protein" evidence="1">
    <location>
        <begin position="25"/>
        <end position="147"/>
    </location>
</feature>
<evidence type="ECO:0000313" key="2">
    <source>
        <dbReference type="EMBL" id="KGJ08196.1"/>
    </source>
</evidence>
<dbReference type="RefSeq" id="WP_156965370.1">
    <property type="nucleotide sequence ID" value="NZ_JRKS01000012.1"/>
</dbReference>
<name>A0A099FDB3_9RHOB</name>
<organism evidence="2 3">
    <name type="scientific">Paracoccus sphaerophysae</name>
    <dbReference type="NCBI Taxonomy" id="690417"/>
    <lineage>
        <taxon>Bacteria</taxon>
        <taxon>Pseudomonadati</taxon>
        <taxon>Pseudomonadota</taxon>
        <taxon>Alphaproteobacteria</taxon>
        <taxon>Rhodobacterales</taxon>
        <taxon>Paracoccaceae</taxon>
        <taxon>Paracoccus</taxon>
    </lineage>
</organism>
<reference evidence="2 3" key="1">
    <citation type="submission" date="2014-09" db="EMBL/GenBank/DDBJ databases">
        <authorList>
            <person name="McGinnis J.M."/>
            <person name="Wolfgang W.J."/>
        </authorList>
    </citation>
    <scope>NUCLEOTIDE SEQUENCE [LARGE SCALE GENOMIC DNA]</scope>
    <source>
        <strain evidence="2 3">HAMBI 3106</strain>
    </source>
</reference>
<dbReference type="OrthoDB" id="7771374at2"/>
<proteinExistence type="predicted"/>
<accession>A0A099FDB3</accession>
<dbReference type="EMBL" id="JRKS01000012">
    <property type="protein sequence ID" value="KGJ08196.1"/>
    <property type="molecule type" value="Genomic_DNA"/>
</dbReference>